<evidence type="ECO:0000256" key="1">
    <source>
        <dbReference type="SAM" id="MobiDB-lite"/>
    </source>
</evidence>
<proteinExistence type="predicted"/>
<dbReference type="Pfam" id="PF24851">
    <property type="entry name" value="DUF7725"/>
    <property type="match status" value="1"/>
</dbReference>
<comment type="caution">
    <text evidence="3">The sequence shown here is derived from an EMBL/GenBank/DDBJ whole genome shotgun (WGS) entry which is preliminary data.</text>
</comment>
<keyword evidence="4" id="KW-1185">Reference proteome</keyword>
<dbReference type="InterPro" id="IPR056142">
    <property type="entry name" value="DUF7725"/>
</dbReference>
<organism evidence="3 4">
    <name type="scientific">Rosa chinensis</name>
    <name type="common">China rose</name>
    <dbReference type="NCBI Taxonomy" id="74649"/>
    <lineage>
        <taxon>Eukaryota</taxon>
        <taxon>Viridiplantae</taxon>
        <taxon>Streptophyta</taxon>
        <taxon>Embryophyta</taxon>
        <taxon>Tracheophyta</taxon>
        <taxon>Spermatophyta</taxon>
        <taxon>Magnoliopsida</taxon>
        <taxon>eudicotyledons</taxon>
        <taxon>Gunneridae</taxon>
        <taxon>Pentapetalae</taxon>
        <taxon>rosids</taxon>
        <taxon>fabids</taxon>
        <taxon>Rosales</taxon>
        <taxon>Rosaceae</taxon>
        <taxon>Rosoideae</taxon>
        <taxon>Rosoideae incertae sedis</taxon>
        <taxon>Rosa</taxon>
    </lineage>
</organism>
<dbReference type="PANTHER" id="PTHR35766:SF1">
    <property type="entry name" value="OS08G0543600 PROTEIN"/>
    <property type="match status" value="1"/>
</dbReference>
<dbReference type="EMBL" id="PDCK01000039">
    <property type="protein sequence ID" value="PRQ60553.1"/>
    <property type="molecule type" value="Genomic_DNA"/>
</dbReference>
<dbReference type="PANTHER" id="PTHR35766">
    <property type="entry name" value="OS08G0543600 PROTEIN"/>
    <property type="match status" value="1"/>
</dbReference>
<feature type="domain" description="DUF7725" evidence="2">
    <location>
        <begin position="270"/>
        <end position="350"/>
    </location>
</feature>
<evidence type="ECO:0000313" key="3">
    <source>
        <dbReference type="EMBL" id="PRQ60553.1"/>
    </source>
</evidence>
<dbReference type="STRING" id="74649.A0A2P6SPH8"/>
<reference evidence="3 4" key="1">
    <citation type="journal article" date="2018" name="Nat. Genet.">
        <title>The Rosa genome provides new insights in the design of modern roses.</title>
        <authorList>
            <person name="Bendahmane M."/>
        </authorList>
    </citation>
    <scope>NUCLEOTIDE SEQUENCE [LARGE SCALE GENOMIC DNA]</scope>
    <source>
        <strain evidence="4">cv. Old Blush</strain>
    </source>
</reference>
<dbReference type="Gramene" id="PRQ60553">
    <property type="protein sequence ID" value="PRQ60553"/>
    <property type="gene ID" value="RchiOBHm_Chr1g0382561"/>
</dbReference>
<protein>
    <recommendedName>
        <fullName evidence="2">DUF7725 domain-containing protein</fullName>
    </recommendedName>
</protein>
<accession>A0A2P6SPH8</accession>
<gene>
    <name evidence="3" type="ORF">RchiOBHm_Chr1g0382561</name>
</gene>
<dbReference type="AlphaFoldDB" id="A0A2P6SPH8"/>
<dbReference type="Proteomes" id="UP000238479">
    <property type="component" value="Chromosome 1"/>
</dbReference>
<sequence>MIKSNPAAYSIVDHVPSVPIGHSSLLGMPPFLLPGQVTGMHPFVLHQPGVPHSMPPQFPQSHVGNFHSIPAMSSLQQWQNQQAPSESLQIATQIEPPSSQNDQNLIRSDAKYHYETSVNGQPFHQDYLDVQIREGAEPEPVISSSLEEAHVLESINSTYLVSPQTDQSLQQMSSQFTDSLRLDSLEKSSETKAHKQNVQTLIDHGLDGQVLTAEKPNSATKSSKSDTPIHSVNLNEITINNSPGTGLPESFVSTGHTNAPSVGRTSETALLDERLLLAWMVRTIPAGGRIRISSTSMICYLFQIQLPNRLGKMLAPLDWHDYKKKYGKLDDFVAAHTELFVIEGDYIQLREGAQEMIAATAAVARVATHRLKKISSLDSKNVVTSTPNANNAHLQSVKQNHQLNGVSFGVSGGMSNVKILSKSKDMNGPEPTPSQSSVLLNGGNGAPLDRSMANGRHFLGKQHGRMTNSAFTSRR</sequence>
<evidence type="ECO:0000313" key="4">
    <source>
        <dbReference type="Proteomes" id="UP000238479"/>
    </source>
</evidence>
<name>A0A2P6SPH8_ROSCH</name>
<evidence type="ECO:0000259" key="2">
    <source>
        <dbReference type="Pfam" id="PF24851"/>
    </source>
</evidence>
<feature type="region of interest" description="Disordered" evidence="1">
    <location>
        <begin position="421"/>
        <end position="445"/>
    </location>
</feature>